<dbReference type="EMBL" id="BA000012">
    <property type="protein sequence ID" value="BAB48874.1"/>
    <property type="molecule type" value="Genomic_DNA"/>
</dbReference>
<name>Q98KE0_RHILO</name>
<dbReference type="Proteomes" id="UP000000552">
    <property type="component" value="Chromosome"/>
</dbReference>
<organism evidence="1 2">
    <name type="scientific">Mesorhizobium japonicum (strain LMG 29417 / CECT 9101 / MAFF 303099)</name>
    <name type="common">Mesorhizobium loti (strain MAFF 303099)</name>
    <dbReference type="NCBI Taxonomy" id="266835"/>
    <lineage>
        <taxon>Bacteria</taxon>
        <taxon>Pseudomonadati</taxon>
        <taxon>Pseudomonadota</taxon>
        <taxon>Alphaproteobacteria</taxon>
        <taxon>Hyphomicrobiales</taxon>
        <taxon>Phyllobacteriaceae</taxon>
        <taxon>Mesorhizobium</taxon>
    </lineage>
</organism>
<protein>
    <submittedName>
        <fullName evidence="1">Msl1520 protein</fullName>
    </submittedName>
</protein>
<reference evidence="1 2" key="1">
    <citation type="journal article" date="2000" name="DNA Res.">
        <title>Complete genome structure of the nitrogen-fixing symbiotic bacterium Mesorhizobium loti.</title>
        <authorList>
            <person name="Kaneko T."/>
            <person name="Nakamura Y."/>
            <person name="Sato S."/>
            <person name="Asamizu E."/>
            <person name="Kato T."/>
            <person name="Sasamoto S."/>
            <person name="Watanabe A."/>
            <person name="Idesawa K."/>
            <person name="Ishikawa A."/>
            <person name="Kawashima K."/>
            <person name="Kimura T."/>
            <person name="Kishida Y."/>
            <person name="Kiyokawa C."/>
            <person name="Kohara M."/>
            <person name="Matsumoto M."/>
            <person name="Matsuno A."/>
            <person name="Mochizuki Y."/>
            <person name="Nakayama S."/>
            <person name="Nakazaki N."/>
            <person name="Shimpo S."/>
            <person name="Sugimoto M."/>
            <person name="Takeuchi C."/>
            <person name="Yamada M."/>
            <person name="Tabata S."/>
        </authorList>
    </citation>
    <scope>NUCLEOTIDE SEQUENCE [LARGE SCALE GENOMIC DNA]</scope>
    <source>
        <strain evidence="2">LMG 29417 / CECT 9101 / MAFF 303099</strain>
    </source>
</reference>
<sequence>MRRRAGIFSSMAGNSAKVIWPHHHCRFNEAGRCGVGKAWPEVSWRISV</sequence>
<dbReference type="KEGG" id="mlo:msl1520"/>
<dbReference type="AlphaFoldDB" id="Q98KE0"/>
<dbReference type="HOGENOM" id="CLU_3157082_0_0_5"/>
<proteinExistence type="predicted"/>
<gene>
    <name evidence="1" type="ordered locus">msl1520</name>
</gene>
<evidence type="ECO:0000313" key="1">
    <source>
        <dbReference type="EMBL" id="BAB48874.1"/>
    </source>
</evidence>
<evidence type="ECO:0000313" key="2">
    <source>
        <dbReference type="Proteomes" id="UP000000552"/>
    </source>
</evidence>
<accession>Q98KE0</accession>